<sequence length="291" mass="32687">MIPTTDKVANLKESDESMNCFQPHDSAIQGLGTPDSLLPPSEPPDINNWFSSYEYESFVLETNDDFGFSEHQESQGYKEEFIGGVVENSRDFITGGKDDGMKTTSSVCNQSEEDNKCENQVSDLPNSPVLSPEPPGIDKWFSSYAYESPTLDTMEDVILSDDKERKKESCISNNGKKKENDQSLDNSPTKKESPIGSIFGNVEIKVKEANGFVSVKRKRDENNELRASSSFVGVDKNHNNKKKDEKVRRKTLLGDITNIEMTGKWKCPQKGKPEIGPPLKQLRLGKWFHHV</sequence>
<protein>
    <submittedName>
        <fullName evidence="2">Uncharacterized protein</fullName>
    </submittedName>
</protein>
<accession>A0AA38SP83</accession>
<reference evidence="2" key="1">
    <citation type="submission" date="2023-03" db="EMBL/GenBank/DDBJ databases">
        <title>Chromosome-scale reference genome and RAD-based genetic map of yellow starthistle (Centaurea solstitialis) reveal putative structural variation and QTLs associated with invader traits.</title>
        <authorList>
            <person name="Reatini B."/>
            <person name="Cang F.A."/>
            <person name="Jiang Q."/>
            <person name="Mckibben M.T.W."/>
            <person name="Barker M.S."/>
            <person name="Rieseberg L.H."/>
            <person name="Dlugosch K.M."/>
        </authorList>
    </citation>
    <scope>NUCLEOTIDE SEQUENCE</scope>
    <source>
        <strain evidence="2">CAN-66</strain>
        <tissue evidence="2">Leaf</tissue>
    </source>
</reference>
<dbReference type="PANTHER" id="PTHR36368">
    <property type="entry name" value="ATP-DEPENDENT CASEINOLYTIC PROTEASE/CROTONASE FAMILY PROTEIN"/>
    <property type="match status" value="1"/>
</dbReference>
<gene>
    <name evidence="2" type="ORF">OSB04_025735</name>
</gene>
<proteinExistence type="predicted"/>
<name>A0AA38SP83_9ASTR</name>
<evidence type="ECO:0000256" key="1">
    <source>
        <dbReference type="SAM" id="MobiDB-lite"/>
    </source>
</evidence>
<comment type="caution">
    <text evidence="2">The sequence shown here is derived from an EMBL/GenBank/DDBJ whole genome shotgun (WGS) entry which is preliminary data.</text>
</comment>
<feature type="region of interest" description="Disordered" evidence="1">
    <location>
        <begin position="93"/>
        <end position="132"/>
    </location>
</feature>
<organism evidence="2 3">
    <name type="scientific">Centaurea solstitialis</name>
    <name type="common">yellow star-thistle</name>
    <dbReference type="NCBI Taxonomy" id="347529"/>
    <lineage>
        <taxon>Eukaryota</taxon>
        <taxon>Viridiplantae</taxon>
        <taxon>Streptophyta</taxon>
        <taxon>Embryophyta</taxon>
        <taxon>Tracheophyta</taxon>
        <taxon>Spermatophyta</taxon>
        <taxon>Magnoliopsida</taxon>
        <taxon>eudicotyledons</taxon>
        <taxon>Gunneridae</taxon>
        <taxon>Pentapetalae</taxon>
        <taxon>asterids</taxon>
        <taxon>campanulids</taxon>
        <taxon>Asterales</taxon>
        <taxon>Asteraceae</taxon>
        <taxon>Carduoideae</taxon>
        <taxon>Cardueae</taxon>
        <taxon>Centaureinae</taxon>
        <taxon>Centaurea</taxon>
    </lineage>
</organism>
<evidence type="ECO:0000313" key="3">
    <source>
        <dbReference type="Proteomes" id="UP001172457"/>
    </source>
</evidence>
<feature type="compositionally biased region" description="Polar residues" evidence="1">
    <location>
        <begin position="118"/>
        <end position="129"/>
    </location>
</feature>
<evidence type="ECO:0000313" key="2">
    <source>
        <dbReference type="EMBL" id="KAJ9546028.1"/>
    </source>
</evidence>
<feature type="region of interest" description="Disordered" evidence="1">
    <location>
        <begin position="1"/>
        <end position="20"/>
    </location>
</feature>
<feature type="region of interest" description="Disordered" evidence="1">
    <location>
        <begin position="162"/>
        <end position="195"/>
    </location>
</feature>
<keyword evidence="3" id="KW-1185">Reference proteome</keyword>
<dbReference type="EMBL" id="JARYMX010000006">
    <property type="protein sequence ID" value="KAJ9546028.1"/>
    <property type="molecule type" value="Genomic_DNA"/>
</dbReference>
<dbReference type="AlphaFoldDB" id="A0AA38SP83"/>
<dbReference type="Proteomes" id="UP001172457">
    <property type="component" value="Chromosome 6"/>
</dbReference>
<dbReference type="PANTHER" id="PTHR36368:SF1">
    <property type="entry name" value="ATP-DEPENDENT CASEINOLYTIC PROTEASE_CROTONASE FAMILY PROTEIN"/>
    <property type="match status" value="1"/>
</dbReference>